<evidence type="ECO:0000313" key="1">
    <source>
        <dbReference type="EMBL" id="JAH65205.1"/>
    </source>
</evidence>
<name>A0A0E9UIV8_ANGAN</name>
<sequence>MCIILNFLYQISLNEAAFSFIMQTDFCLNEAYCICVRNPNNSKTFQKVLVQKCGRI</sequence>
<accession>A0A0E9UIV8</accession>
<reference evidence="1" key="2">
    <citation type="journal article" date="2015" name="Fish Shellfish Immunol.">
        <title>Early steps in the European eel (Anguilla anguilla)-Vibrio vulnificus interaction in the gills: Role of the RtxA13 toxin.</title>
        <authorList>
            <person name="Callol A."/>
            <person name="Pajuelo D."/>
            <person name="Ebbesson L."/>
            <person name="Teles M."/>
            <person name="MacKenzie S."/>
            <person name="Amaro C."/>
        </authorList>
    </citation>
    <scope>NUCLEOTIDE SEQUENCE</scope>
</reference>
<reference evidence="1" key="1">
    <citation type="submission" date="2014-11" db="EMBL/GenBank/DDBJ databases">
        <authorList>
            <person name="Amaro Gonzalez C."/>
        </authorList>
    </citation>
    <scope>NUCLEOTIDE SEQUENCE</scope>
</reference>
<proteinExistence type="predicted"/>
<dbReference type="EMBL" id="GBXM01043372">
    <property type="protein sequence ID" value="JAH65205.1"/>
    <property type="molecule type" value="Transcribed_RNA"/>
</dbReference>
<protein>
    <submittedName>
        <fullName evidence="1">Uncharacterized protein</fullName>
    </submittedName>
</protein>
<dbReference type="AlphaFoldDB" id="A0A0E9UIV8"/>
<organism evidence="1">
    <name type="scientific">Anguilla anguilla</name>
    <name type="common">European freshwater eel</name>
    <name type="synonym">Muraena anguilla</name>
    <dbReference type="NCBI Taxonomy" id="7936"/>
    <lineage>
        <taxon>Eukaryota</taxon>
        <taxon>Metazoa</taxon>
        <taxon>Chordata</taxon>
        <taxon>Craniata</taxon>
        <taxon>Vertebrata</taxon>
        <taxon>Euteleostomi</taxon>
        <taxon>Actinopterygii</taxon>
        <taxon>Neopterygii</taxon>
        <taxon>Teleostei</taxon>
        <taxon>Anguilliformes</taxon>
        <taxon>Anguillidae</taxon>
        <taxon>Anguilla</taxon>
    </lineage>
</organism>
<dbReference type="EMBL" id="GBXM01108385">
    <property type="protein sequence ID" value="JAH00192.1"/>
    <property type="molecule type" value="Transcribed_RNA"/>
</dbReference>